<sequence length="727" mass="82192">MARKCRSVALPVDLMFILDGSGSVGGATFDRQLDVLNRILSIAEIGPQDTQISVMQYSTYTYLEFPFKQYSSREGMREAVGKLKHRGGTTKTGKALDKALSVFTSKGSGSRFGQKGVKQIAVIVSDGHSHDEPLKPALKLKNAGINILALGVGPHINIEELELITGDKQQAFDNLTMDATVDRFIDTFRKAAIGEQCEFLRGEQGAEIECLTDSIKVSVTMEKDFYGKLYVDGQSQVDGCFIQPNSTDFQLNLPLTECNINHQFMVNPKGQAFETELVLQFHPEYRTAKDRKIKAHCFYQDKNEIHSLDWDLIKEHTQRKNETTDQTLPCKYMIEAIERRQKDVCIPNQVLYLGELVQHKFECSAEKFDAYQNILVHSCDLIDLRTNVSKRLIDQNGCSTEPTLFSDVVYLSPMKAVADGVAFRFPDSRQVRIQCDIKFCDKLMTECDEIIPPKCHRNETKVSKRQSGFPVALRPLPVTNDDSQPLVTFKQQEKHKKFNIRRRGEIEQSVFATVITKESLNETRRRLPTPVDVKVQTQPFMQVDDLESEINTLKELARENVLPNPLGNINRPTTKDSTNTKNNATHASKTIVVDMEKAREIDFEKIKEAEKLVKLGSAEEVEMQALSEFSKIFTNQNNMPQVDTTTQQPSTKAPCRAIDCNISKETHDKTTITEDPFQDQLIEGSGDEGPIQLDQDLLSVLPQDQIRLQSDILDIHDAQTLNCKFRQ</sequence>
<dbReference type="InterPro" id="IPR001507">
    <property type="entry name" value="ZP_dom"/>
</dbReference>
<keyword evidence="12" id="KW-1185">Reference proteome</keyword>
<dbReference type="EMBL" id="CAJFCW020000003">
    <property type="protein sequence ID" value="CAG9103377.1"/>
    <property type="molecule type" value="Genomic_DNA"/>
</dbReference>
<dbReference type="Pfam" id="PF00092">
    <property type="entry name" value="VWA"/>
    <property type="match status" value="1"/>
</dbReference>
<feature type="domain" description="VWFA" evidence="9">
    <location>
        <begin position="13"/>
        <end position="188"/>
    </location>
</feature>
<dbReference type="Gene3D" id="3.40.50.410">
    <property type="entry name" value="von Willebrand factor, type A domain"/>
    <property type="match status" value="1"/>
</dbReference>
<dbReference type="InterPro" id="IPR057475">
    <property type="entry name" value="CUT_C"/>
</dbReference>
<dbReference type="Pfam" id="PF25301">
    <property type="entry name" value="CUT_C"/>
    <property type="match status" value="1"/>
</dbReference>
<keyword evidence="5" id="KW-0732">Signal</keyword>
<evidence type="ECO:0000313" key="11">
    <source>
        <dbReference type="EMBL" id="CAD5214894.1"/>
    </source>
</evidence>
<evidence type="ECO:0000256" key="6">
    <source>
        <dbReference type="ARBA" id="ARBA00022989"/>
    </source>
</evidence>
<dbReference type="InterPro" id="IPR002035">
    <property type="entry name" value="VWF_A"/>
</dbReference>
<dbReference type="GO" id="GO:0005886">
    <property type="term" value="C:plasma membrane"/>
    <property type="evidence" value="ECO:0007669"/>
    <property type="project" value="UniProtKB-SubCell"/>
</dbReference>
<keyword evidence="2" id="KW-0193">Cuticle</keyword>
<dbReference type="PROSITE" id="PS50234">
    <property type="entry name" value="VWFA"/>
    <property type="match status" value="1"/>
</dbReference>
<dbReference type="PANTHER" id="PTHR22907:SF54">
    <property type="entry name" value="GH04558P"/>
    <property type="match status" value="1"/>
</dbReference>
<evidence type="ECO:0000259" key="10">
    <source>
        <dbReference type="PROSITE" id="PS51034"/>
    </source>
</evidence>
<dbReference type="InterPro" id="IPR036465">
    <property type="entry name" value="vWFA_dom_sf"/>
</dbReference>
<organism evidence="11 12">
    <name type="scientific">Bursaphelenchus okinawaensis</name>
    <dbReference type="NCBI Taxonomy" id="465554"/>
    <lineage>
        <taxon>Eukaryota</taxon>
        <taxon>Metazoa</taxon>
        <taxon>Ecdysozoa</taxon>
        <taxon>Nematoda</taxon>
        <taxon>Chromadorea</taxon>
        <taxon>Rhabditida</taxon>
        <taxon>Tylenchina</taxon>
        <taxon>Tylenchomorpha</taxon>
        <taxon>Aphelenchoidea</taxon>
        <taxon>Aphelenchoididae</taxon>
        <taxon>Bursaphelenchus</taxon>
    </lineage>
</organism>
<evidence type="ECO:0000256" key="5">
    <source>
        <dbReference type="ARBA" id="ARBA00022729"/>
    </source>
</evidence>
<evidence type="ECO:0000256" key="4">
    <source>
        <dbReference type="ARBA" id="ARBA00022692"/>
    </source>
</evidence>
<feature type="domain" description="ZP" evidence="10">
    <location>
        <begin position="209"/>
        <end position="454"/>
    </location>
</feature>
<dbReference type="SMART" id="SM00327">
    <property type="entry name" value="VWA"/>
    <property type="match status" value="1"/>
</dbReference>
<protein>
    <recommendedName>
        <fullName evidence="13">VWFA domain-containing protein</fullName>
    </recommendedName>
</protein>
<dbReference type="Proteomes" id="UP000783686">
    <property type="component" value="Unassembled WGS sequence"/>
</dbReference>
<dbReference type="CDD" id="cd01472">
    <property type="entry name" value="vWA_collagen"/>
    <property type="match status" value="1"/>
</dbReference>
<comment type="caution">
    <text evidence="11">The sequence shown here is derived from an EMBL/GenBank/DDBJ whole genome shotgun (WGS) entry which is preliminary data.</text>
</comment>
<evidence type="ECO:0000256" key="3">
    <source>
        <dbReference type="ARBA" id="ARBA00022475"/>
    </source>
</evidence>
<dbReference type="SMART" id="SM00241">
    <property type="entry name" value="ZP"/>
    <property type="match status" value="1"/>
</dbReference>
<evidence type="ECO:0000256" key="1">
    <source>
        <dbReference type="ARBA" id="ARBA00004251"/>
    </source>
</evidence>
<comment type="subcellular location">
    <subcellularLocation>
        <location evidence="1">Cell membrane</location>
        <topology evidence="1">Single-pass type I membrane protein</topology>
    </subcellularLocation>
</comment>
<dbReference type="SUPFAM" id="SSF53300">
    <property type="entry name" value="vWA-like"/>
    <property type="match status" value="1"/>
</dbReference>
<evidence type="ECO:0000256" key="7">
    <source>
        <dbReference type="ARBA" id="ARBA00023136"/>
    </source>
</evidence>
<evidence type="ECO:0000313" key="12">
    <source>
        <dbReference type="Proteomes" id="UP000614601"/>
    </source>
</evidence>
<dbReference type="PRINTS" id="PR00453">
    <property type="entry name" value="VWFADOMAIN"/>
</dbReference>
<keyword evidence="6" id="KW-1133">Transmembrane helix</keyword>
<proteinExistence type="predicted"/>
<dbReference type="EMBL" id="CAJFDH010000003">
    <property type="protein sequence ID" value="CAD5214894.1"/>
    <property type="molecule type" value="Genomic_DNA"/>
</dbReference>
<dbReference type="PANTHER" id="PTHR22907">
    <property type="entry name" value="GH04558P"/>
    <property type="match status" value="1"/>
</dbReference>
<dbReference type="GO" id="GO:0042302">
    <property type="term" value="F:structural constituent of cuticle"/>
    <property type="evidence" value="ECO:0007669"/>
    <property type="project" value="UniProtKB-KW"/>
</dbReference>
<dbReference type="Pfam" id="PF25057">
    <property type="entry name" value="CUT_N"/>
    <property type="match status" value="1"/>
</dbReference>
<reference evidence="11" key="1">
    <citation type="submission" date="2020-09" db="EMBL/GenBank/DDBJ databases">
        <authorList>
            <person name="Kikuchi T."/>
        </authorList>
    </citation>
    <scope>NUCLEOTIDE SEQUENCE</scope>
    <source>
        <strain evidence="11">SH1</strain>
    </source>
</reference>
<keyword evidence="7" id="KW-0472">Membrane</keyword>
<accession>A0A811KIC3</accession>
<dbReference type="Proteomes" id="UP000614601">
    <property type="component" value="Unassembled WGS sequence"/>
</dbReference>
<dbReference type="PROSITE" id="PS51034">
    <property type="entry name" value="ZP_2"/>
    <property type="match status" value="1"/>
</dbReference>
<dbReference type="AlphaFoldDB" id="A0A811KIC3"/>
<name>A0A811KIC3_9BILA</name>
<dbReference type="InterPro" id="IPR051962">
    <property type="entry name" value="Cuticlin"/>
</dbReference>
<keyword evidence="3" id="KW-1003">Cell membrane</keyword>
<dbReference type="OrthoDB" id="6132182at2759"/>
<dbReference type="InterPro" id="IPR056953">
    <property type="entry name" value="CUT_N"/>
</dbReference>
<evidence type="ECO:0000259" key="9">
    <source>
        <dbReference type="PROSITE" id="PS50234"/>
    </source>
</evidence>
<evidence type="ECO:0000256" key="2">
    <source>
        <dbReference type="ARBA" id="ARBA00022460"/>
    </source>
</evidence>
<feature type="region of interest" description="Disordered" evidence="8">
    <location>
        <begin position="563"/>
        <end position="582"/>
    </location>
</feature>
<evidence type="ECO:0000256" key="8">
    <source>
        <dbReference type="SAM" id="MobiDB-lite"/>
    </source>
</evidence>
<gene>
    <name evidence="11" type="ORF">BOKJ2_LOCUS5821</name>
</gene>
<feature type="compositionally biased region" description="Polar residues" evidence="8">
    <location>
        <begin position="570"/>
        <end position="582"/>
    </location>
</feature>
<evidence type="ECO:0008006" key="13">
    <source>
        <dbReference type="Google" id="ProtNLM"/>
    </source>
</evidence>
<keyword evidence="4" id="KW-0812">Transmembrane</keyword>